<feature type="region of interest" description="Disordered" evidence="1">
    <location>
        <begin position="395"/>
        <end position="422"/>
    </location>
</feature>
<dbReference type="Pfam" id="PF03564">
    <property type="entry name" value="DUF1759"/>
    <property type="match status" value="1"/>
</dbReference>
<proteinExistence type="predicted"/>
<keyword evidence="3" id="KW-1185">Reference proteome</keyword>
<dbReference type="PANTHER" id="PTHR47331:SF5">
    <property type="entry name" value="RIBONUCLEASE H"/>
    <property type="match status" value="1"/>
</dbReference>
<gene>
    <name evidence="4" type="primary">LOC125779703</name>
</gene>
<dbReference type="SMART" id="SM00343">
    <property type="entry name" value="ZnF_C2HC"/>
    <property type="match status" value="2"/>
</dbReference>
<protein>
    <submittedName>
        <fullName evidence="4">Uncharacterized protein LOC125779703</fullName>
    </submittedName>
</protein>
<dbReference type="InterPro" id="IPR043502">
    <property type="entry name" value="DNA/RNA_pol_sf"/>
</dbReference>
<feature type="domain" description="CCHC-type" evidence="2">
    <location>
        <begin position="328"/>
        <end position="344"/>
    </location>
</feature>
<accession>A0ABM3K624</accession>
<dbReference type="InterPro" id="IPR001878">
    <property type="entry name" value="Znf_CCHC"/>
</dbReference>
<feature type="compositionally biased region" description="Polar residues" evidence="1">
    <location>
        <begin position="395"/>
        <end position="406"/>
    </location>
</feature>
<feature type="domain" description="CCHC-type" evidence="2">
    <location>
        <begin position="362"/>
        <end position="378"/>
    </location>
</feature>
<dbReference type="SUPFAM" id="SSF56672">
    <property type="entry name" value="DNA/RNA polymerases"/>
    <property type="match status" value="1"/>
</dbReference>
<organism evidence="3 4">
    <name type="scientific">Bactrocera dorsalis</name>
    <name type="common">Oriental fruit fly</name>
    <name type="synonym">Dacus dorsalis</name>
    <dbReference type="NCBI Taxonomy" id="27457"/>
    <lineage>
        <taxon>Eukaryota</taxon>
        <taxon>Metazoa</taxon>
        <taxon>Ecdysozoa</taxon>
        <taxon>Arthropoda</taxon>
        <taxon>Hexapoda</taxon>
        <taxon>Insecta</taxon>
        <taxon>Pterygota</taxon>
        <taxon>Neoptera</taxon>
        <taxon>Endopterygota</taxon>
        <taxon>Diptera</taxon>
        <taxon>Brachycera</taxon>
        <taxon>Muscomorpha</taxon>
        <taxon>Tephritoidea</taxon>
        <taxon>Tephritidae</taxon>
        <taxon>Bactrocera</taxon>
        <taxon>Bactrocera</taxon>
    </lineage>
</organism>
<dbReference type="GeneID" id="125779703"/>
<dbReference type="InterPro" id="IPR040676">
    <property type="entry name" value="DUF5641"/>
</dbReference>
<evidence type="ECO:0000313" key="3">
    <source>
        <dbReference type="Proteomes" id="UP001652620"/>
    </source>
</evidence>
<dbReference type="PANTHER" id="PTHR47331">
    <property type="entry name" value="PHD-TYPE DOMAIN-CONTAINING PROTEIN"/>
    <property type="match status" value="1"/>
</dbReference>
<evidence type="ECO:0000259" key="2">
    <source>
        <dbReference type="SMART" id="SM00343"/>
    </source>
</evidence>
<feature type="compositionally biased region" description="Low complexity" evidence="1">
    <location>
        <begin position="411"/>
        <end position="422"/>
    </location>
</feature>
<dbReference type="InterPro" id="IPR008042">
    <property type="entry name" value="Retrotrans_Pao"/>
</dbReference>
<dbReference type="Proteomes" id="UP001652620">
    <property type="component" value="Chromosome 6"/>
</dbReference>
<reference evidence="4" key="1">
    <citation type="submission" date="2025-08" db="UniProtKB">
        <authorList>
            <consortium name="RefSeq"/>
        </authorList>
    </citation>
    <scope>IDENTIFICATION</scope>
    <source>
        <tissue evidence="4">Adult</tissue>
    </source>
</reference>
<dbReference type="RefSeq" id="XP_049316932.1">
    <property type="nucleotide sequence ID" value="XM_049460975.1"/>
</dbReference>
<sequence>MAPKKIESAEAKKKLDSFIQQVTVLNNTLTFDVLREFDEAAMEVRIEQVDRLEKRFDALYAQLEDNDADDILAEFTNHYIEVKTKLTRQRHACQASEAHSSTTRPFAGDQTSIIVSQPKHRLPVLQIPTFNGKYSDWPDFFSMFNTVVHQDVDLTRIEKFQHLRSSLRDAALDTIRSLEISEQNYDKAIDLLRARFDNKRLNFQAHIRDIFQLKSVEGDRVAKLRKLSDTVNAHLRALQTMGTKEQIADCLFIQLVCQNLDVKSRAKWEEQTPVSEIPTWNSMARFLEQRCQQLENVENVLGLPEKQVGRKLSNQISRKVLLTAAVAGCILCSSSEHKIARCKQFLSLSPTMRYKEAKRLNLCLNCLRVGHSLKDCKSGHCRHCTSKHHSLLHQDTNSFPTTSQPMASDKSPQLSQPTTSSSFNPYSFSSSSFGPSASALVASEVQASVADREFVLLATAIIYVKNRSGSLIPCRALLDSASQLNFIINRLANQLQLKKIKSSQFISGIGQNDFVANHIVNFDLHSRINDYIAKLSAVITPTITDVQPSRSIKGINWNIPQNIRLADPHFFEPQRVDMLIGASLFFDLLCVGQIRLAENLPLLQKTKLGWVVSGATTYNISKLSCLAAIDTALANDTDDDLYNLVQSFWEIENCIDSTPKTTIEEDLCEEHFIKTHKRLESGEFSVRLPTKSPSCELGESYQQAINRFKALERKFQRNAELKQQYSSFIREYFDLNHMSVVDTIPKQIPMNFMPHHCVLKADSTTTKLRVVFDGSVPTSNGLSLNSILMKGPTIQPPLFDILLRFCTFKIALTADICKMYRCVRIANPDNFLQCIIWRDKPNEDFRIFKLDTVTYGTKPASFLAIRSMQQLGRDEAHVYPVGAETIHNGFYVDDMITGAGSVGEAKVKLNETRKCLSLGNFHLRKWCSNDDRVLIDIEDNDKQDFLTFDDGTSITKTLGLVWDPKFDVFIFSFSPFATPAKVTKRTILSAIARLYDTLGLIGPVVAKAKIFLQHLWKEKLHWDESPPQAIQTEWLEICNQYKLITRFSFDRYLLMPEAEVQLHGFCDASEAAYGACIYIRAERGGHIRTNLLCSKSRVAPLKPLTVPRLELRGALLLAELIAKVINSTHFKSKGVFCWSDSTTVLSWLRSEPANFNAFVANRINSIQTLTTESPDDLEVLTPAHFLIGAPFTSVVEPDITPININHLSRWQRVCYLQQQFWKKWQAEYLTLLQQRHKWHASSSNLKLGDVVLIKDENNPPLKWPLARVIETISGKDQVLRVAVLKTPNGVYKRAVSKLCLLPIDDNILKA</sequence>
<dbReference type="Pfam" id="PF18701">
    <property type="entry name" value="DUF5641"/>
    <property type="match status" value="1"/>
</dbReference>
<dbReference type="InterPro" id="IPR005312">
    <property type="entry name" value="DUF1759"/>
</dbReference>
<evidence type="ECO:0000256" key="1">
    <source>
        <dbReference type="SAM" id="MobiDB-lite"/>
    </source>
</evidence>
<evidence type="ECO:0000313" key="4">
    <source>
        <dbReference type="RefSeq" id="XP_049316932.1"/>
    </source>
</evidence>
<name>A0ABM3K624_BACDO</name>
<dbReference type="Pfam" id="PF05380">
    <property type="entry name" value="Peptidase_A17"/>
    <property type="match status" value="1"/>
</dbReference>